<evidence type="ECO:0000313" key="2">
    <source>
        <dbReference type="EMBL" id="GJE54042.1"/>
    </source>
</evidence>
<dbReference type="CDD" id="cd07821">
    <property type="entry name" value="PYR_PYL_RCAR_like"/>
    <property type="match status" value="1"/>
</dbReference>
<evidence type="ECO:0000256" key="1">
    <source>
        <dbReference type="SAM" id="SignalP"/>
    </source>
</evidence>
<dbReference type="PANTHER" id="PTHR39332">
    <property type="entry name" value="BLL4707 PROTEIN"/>
    <property type="match status" value="1"/>
</dbReference>
<keyword evidence="1" id="KW-0732">Signal</keyword>
<keyword evidence="3" id="KW-1185">Reference proteome</keyword>
<organism evidence="2 3">
    <name type="scientific">Methylobacterium thuringiense</name>
    <dbReference type="NCBI Taxonomy" id="1003091"/>
    <lineage>
        <taxon>Bacteria</taxon>
        <taxon>Pseudomonadati</taxon>
        <taxon>Pseudomonadota</taxon>
        <taxon>Alphaproteobacteria</taxon>
        <taxon>Hyphomicrobiales</taxon>
        <taxon>Methylobacteriaceae</taxon>
        <taxon>Methylobacterium</taxon>
    </lineage>
</organism>
<sequence>MTRHGENTMRRIVFAGIALTTLVAGVAQAQHAPTRRKIVEAIEIDAAADKVWAVVGNVKDSSWVERVVGTREDGDDPAVSTRTLTLGSGRTLVEKGRRYDAARRSLAYYITSNDVRDLPAGDYSATISVQPEGTDRAKVEWNAAFYRGYPNINPPPELNDENSEKAVRAWVHASLENLKARVEKGGS</sequence>
<proteinExistence type="predicted"/>
<protein>
    <recommendedName>
        <fullName evidence="4">SRPBCC family protein</fullName>
    </recommendedName>
</protein>
<accession>A0ABQ4TGY0</accession>
<dbReference type="Pfam" id="PF10604">
    <property type="entry name" value="Polyketide_cyc2"/>
    <property type="match status" value="1"/>
</dbReference>
<dbReference type="InterPro" id="IPR023393">
    <property type="entry name" value="START-like_dom_sf"/>
</dbReference>
<reference evidence="2" key="2">
    <citation type="submission" date="2021-08" db="EMBL/GenBank/DDBJ databases">
        <authorList>
            <person name="Tani A."/>
            <person name="Ola A."/>
            <person name="Ogura Y."/>
            <person name="Katsura K."/>
            <person name="Hayashi T."/>
        </authorList>
    </citation>
    <scope>NUCLEOTIDE SEQUENCE</scope>
    <source>
        <strain evidence="2">DSM 23674</strain>
    </source>
</reference>
<dbReference type="SUPFAM" id="SSF55961">
    <property type="entry name" value="Bet v1-like"/>
    <property type="match status" value="1"/>
</dbReference>
<dbReference type="PANTHER" id="PTHR39332:SF7">
    <property type="entry name" value="SRPBCC FAMILY PROTEIN"/>
    <property type="match status" value="1"/>
</dbReference>
<dbReference type="InterPro" id="IPR019587">
    <property type="entry name" value="Polyketide_cyclase/dehydratase"/>
</dbReference>
<dbReference type="Gene3D" id="3.30.530.20">
    <property type="match status" value="1"/>
</dbReference>
<name>A0ABQ4TGY0_9HYPH</name>
<dbReference type="EMBL" id="BPRA01000002">
    <property type="protein sequence ID" value="GJE54042.1"/>
    <property type="molecule type" value="Genomic_DNA"/>
</dbReference>
<feature type="signal peptide" evidence="1">
    <location>
        <begin position="1"/>
        <end position="29"/>
    </location>
</feature>
<feature type="chain" id="PRO_5047164817" description="SRPBCC family protein" evidence="1">
    <location>
        <begin position="30"/>
        <end position="187"/>
    </location>
</feature>
<gene>
    <name evidence="2" type="ORF">EKPJFOCH_0514</name>
</gene>
<dbReference type="Proteomes" id="UP001055101">
    <property type="component" value="Unassembled WGS sequence"/>
</dbReference>
<evidence type="ECO:0000313" key="3">
    <source>
        <dbReference type="Proteomes" id="UP001055101"/>
    </source>
</evidence>
<comment type="caution">
    <text evidence="2">The sequence shown here is derived from an EMBL/GenBank/DDBJ whole genome shotgun (WGS) entry which is preliminary data.</text>
</comment>
<evidence type="ECO:0008006" key="4">
    <source>
        <dbReference type="Google" id="ProtNLM"/>
    </source>
</evidence>
<reference evidence="2" key="1">
    <citation type="journal article" date="2021" name="Front. Microbiol.">
        <title>Comprehensive Comparative Genomics and Phenotyping of Methylobacterium Species.</title>
        <authorList>
            <person name="Alessa O."/>
            <person name="Ogura Y."/>
            <person name="Fujitani Y."/>
            <person name="Takami H."/>
            <person name="Hayashi T."/>
            <person name="Sahin N."/>
            <person name="Tani A."/>
        </authorList>
    </citation>
    <scope>NUCLEOTIDE SEQUENCE</scope>
    <source>
        <strain evidence="2">DSM 23674</strain>
    </source>
</reference>